<comment type="caution">
    <text evidence="2">The sequence shown here is derived from an EMBL/GenBank/DDBJ whole genome shotgun (WGS) entry which is preliminary data.</text>
</comment>
<reference evidence="3" key="1">
    <citation type="journal article" date="2019" name="Int. J. Syst. Evol. Microbiol.">
        <title>The Global Catalogue of Microorganisms (GCM) 10K type strain sequencing project: providing services to taxonomists for standard genome sequencing and annotation.</title>
        <authorList>
            <consortium name="The Broad Institute Genomics Platform"/>
            <consortium name="The Broad Institute Genome Sequencing Center for Infectious Disease"/>
            <person name="Wu L."/>
            <person name="Ma J."/>
        </authorList>
    </citation>
    <scope>NUCLEOTIDE SEQUENCE [LARGE SCALE GENOMIC DNA]</scope>
    <source>
        <strain evidence="3">CGMCC 4.7349</strain>
    </source>
</reference>
<protein>
    <recommendedName>
        <fullName evidence="4">Transposase</fullName>
    </recommendedName>
</protein>
<dbReference type="Proteomes" id="UP000656881">
    <property type="component" value="Unassembled WGS sequence"/>
</dbReference>
<name>A0ABQ2LRL7_9ACTN</name>
<organism evidence="2 3">
    <name type="scientific">Streptomyces lasiicapitis</name>
    <dbReference type="NCBI Taxonomy" id="1923961"/>
    <lineage>
        <taxon>Bacteria</taxon>
        <taxon>Bacillati</taxon>
        <taxon>Actinomycetota</taxon>
        <taxon>Actinomycetes</taxon>
        <taxon>Kitasatosporales</taxon>
        <taxon>Streptomycetaceae</taxon>
        <taxon>Streptomyces</taxon>
    </lineage>
</organism>
<evidence type="ECO:0000313" key="2">
    <source>
        <dbReference type="EMBL" id="GGO42218.1"/>
    </source>
</evidence>
<feature type="region of interest" description="Disordered" evidence="1">
    <location>
        <begin position="18"/>
        <end position="66"/>
    </location>
</feature>
<evidence type="ECO:0000256" key="1">
    <source>
        <dbReference type="SAM" id="MobiDB-lite"/>
    </source>
</evidence>
<keyword evidence="3" id="KW-1185">Reference proteome</keyword>
<accession>A0ABQ2LRL7</accession>
<gene>
    <name evidence="2" type="ORF">GCM10012286_23250</name>
</gene>
<evidence type="ECO:0000313" key="3">
    <source>
        <dbReference type="Proteomes" id="UP000656881"/>
    </source>
</evidence>
<dbReference type="EMBL" id="BMNG01000004">
    <property type="protein sequence ID" value="GGO42218.1"/>
    <property type="molecule type" value="Genomic_DNA"/>
</dbReference>
<sequence>MQGIERLAVAVGVALASDDETGRRTGPQGEFRKPGQCRRLGRKSGQFGECGALPQDWRTPGPETRA</sequence>
<evidence type="ECO:0008006" key="4">
    <source>
        <dbReference type="Google" id="ProtNLM"/>
    </source>
</evidence>
<proteinExistence type="predicted"/>